<dbReference type="PANTHER" id="PTHR33070:SF49">
    <property type="entry name" value="OS06G0725500 PROTEIN"/>
    <property type="match status" value="1"/>
</dbReference>
<feature type="compositionally biased region" description="Polar residues" evidence="1">
    <location>
        <begin position="1"/>
        <end position="15"/>
    </location>
</feature>
<dbReference type="Proteomes" id="UP001634393">
    <property type="component" value="Unassembled WGS sequence"/>
</dbReference>
<organism evidence="2 3">
    <name type="scientific">Penstemon smallii</name>
    <dbReference type="NCBI Taxonomy" id="265156"/>
    <lineage>
        <taxon>Eukaryota</taxon>
        <taxon>Viridiplantae</taxon>
        <taxon>Streptophyta</taxon>
        <taxon>Embryophyta</taxon>
        <taxon>Tracheophyta</taxon>
        <taxon>Spermatophyta</taxon>
        <taxon>Magnoliopsida</taxon>
        <taxon>eudicotyledons</taxon>
        <taxon>Gunneridae</taxon>
        <taxon>Pentapetalae</taxon>
        <taxon>asterids</taxon>
        <taxon>lamiids</taxon>
        <taxon>Lamiales</taxon>
        <taxon>Plantaginaceae</taxon>
        <taxon>Cheloneae</taxon>
        <taxon>Penstemon</taxon>
    </lineage>
</organism>
<dbReference type="AlphaFoldDB" id="A0ABD3TSN4"/>
<sequence>MAQKMVTSFRRSLSFPNPPSKPQKALHVRSISLPTLPHPIISHLKDKIAELKTWRLGSESGSRTLTWLCDGLNRLKSIHESLDDLLFLPQSRESLRCGKYFYLTEKLLEDFLRLVDVYGMFQMLVLRLKSEYSAAQIAVRRKDDYKIAAHSKNLNKIAKEISKLIPNVISNGKLTLDPAGPPYEYDDEAELIEVINDVVKVTVLVSVALFGGISGSLAFRRTSTFMGLILGKNTSKNVTVEVGIRKFQEINLENYKKMHELEDCIVEIEGCGEKAFRSLINTRVSLLNVVTQ</sequence>
<gene>
    <name evidence="2" type="ORF">ACJIZ3_024725</name>
</gene>
<keyword evidence="3" id="KW-1185">Reference proteome</keyword>
<accession>A0ABD3TSN4</accession>
<dbReference type="EMBL" id="JBJXBP010000003">
    <property type="protein sequence ID" value="KAL3840134.1"/>
    <property type="molecule type" value="Genomic_DNA"/>
</dbReference>
<reference evidence="2 3" key="1">
    <citation type="submission" date="2024-12" db="EMBL/GenBank/DDBJ databases">
        <title>The unique morphological basis and parallel evolutionary history of personate flowers in Penstemon.</title>
        <authorList>
            <person name="Depatie T.H."/>
            <person name="Wessinger C.A."/>
        </authorList>
    </citation>
    <scope>NUCLEOTIDE SEQUENCE [LARGE SCALE GENOMIC DNA]</scope>
    <source>
        <strain evidence="2">WTNN_2</strain>
        <tissue evidence="2">Leaf</tissue>
    </source>
</reference>
<proteinExistence type="predicted"/>
<dbReference type="PANTHER" id="PTHR33070">
    <property type="entry name" value="OS06G0725500 PROTEIN"/>
    <property type="match status" value="1"/>
</dbReference>
<protein>
    <submittedName>
        <fullName evidence="2">Uncharacterized protein</fullName>
    </submittedName>
</protein>
<evidence type="ECO:0000256" key="1">
    <source>
        <dbReference type="SAM" id="MobiDB-lite"/>
    </source>
</evidence>
<comment type="caution">
    <text evidence="2">The sequence shown here is derived from an EMBL/GenBank/DDBJ whole genome shotgun (WGS) entry which is preliminary data.</text>
</comment>
<name>A0ABD3TSN4_9LAMI</name>
<evidence type="ECO:0000313" key="3">
    <source>
        <dbReference type="Proteomes" id="UP001634393"/>
    </source>
</evidence>
<feature type="region of interest" description="Disordered" evidence="1">
    <location>
        <begin position="1"/>
        <end position="23"/>
    </location>
</feature>
<dbReference type="Pfam" id="PF03087">
    <property type="entry name" value="BPS1"/>
    <property type="match status" value="1"/>
</dbReference>
<dbReference type="InterPro" id="IPR004320">
    <property type="entry name" value="BPS1_pln"/>
</dbReference>
<evidence type="ECO:0000313" key="2">
    <source>
        <dbReference type="EMBL" id="KAL3840134.1"/>
    </source>
</evidence>